<gene>
    <name evidence="7" type="ORF">D1825_08625</name>
</gene>
<feature type="chain" id="PRO_5039740559" description="Serine protease" evidence="6">
    <location>
        <begin position="21"/>
        <end position="241"/>
    </location>
</feature>
<evidence type="ECO:0000256" key="3">
    <source>
        <dbReference type="ARBA" id="ARBA00022801"/>
    </source>
</evidence>
<dbReference type="InterPro" id="IPR009003">
    <property type="entry name" value="Peptidase_S1_PA"/>
</dbReference>
<dbReference type="GO" id="GO:0008236">
    <property type="term" value="F:serine-type peptidase activity"/>
    <property type="evidence" value="ECO:0007669"/>
    <property type="project" value="UniProtKB-KW"/>
</dbReference>
<organism evidence="7 8">
    <name type="scientific">Cellulomonas rhizosphaerae</name>
    <dbReference type="NCBI Taxonomy" id="2293719"/>
    <lineage>
        <taxon>Bacteria</taxon>
        <taxon>Bacillati</taxon>
        <taxon>Actinomycetota</taxon>
        <taxon>Actinomycetes</taxon>
        <taxon>Micrococcales</taxon>
        <taxon>Cellulomonadaceae</taxon>
        <taxon>Cellulomonas</taxon>
    </lineage>
</organism>
<feature type="active site" description="Charge relay system" evidence="5">
    <location>
        <position position="192"/>
    </location>
</feature>
<evidence type="ECO:0000256" key="4">
    <source>
        <dbReference type="ARBA" id="ARBA00022825"/>
    </source>
</evidence>
<dbReference type="PANTHER" id="PTHR43019:SF23">
    <property type="entry name" value="PROTEASE DO-LIKE 5, CHLOROPLASTIC"/>
    <property type="match status" value="1"/>
</dbReference>
<dbReference type="AlphaFoldDB" id="A0A413RM90"/>
<dbReference type="PROSITE" id="PS51257">
    <property type="entry name" value="PROKAR_LIPOPROTEIN"/>
    <property type="match status" value="1"/>
</dbReference>
<evidence type="ECO:0000256" key="5">
    <source>
        <dbReference type="PIRSR" id="PIRSR608256-1"/>
    </source>
</evidence>
<dbReference type="PANTHER" id="PTHR43019">
    <property type="entry name" value="SERINE ENDOPROTEASE DEGS"/>
    <property type="match status" value="1"/>
</dbReference>
<keyword evidence="3 6" id="KW-0378">Hydrolase</keyword>
<comment type="caution">
    <text evidence="7">The sequence shown here is derived from an EMBL/GenBank/DDBJ whole genome shotgun (WGS) entry which is preliminary data.</text>
</comment>
<dbReference type="GO" id="GO:0006508">
    <property type="term" value="P:proteolysis"/>
    <property type="evidence" value="ECO:0007669"/>
    <property type="project" value="UniProtKB-KW"/>
</dbReference>
<dbReference type="GO" id="GO:0005576">
    <property type="term" value="C:extracellular region"/>
    <property type="evidence" value="ECO:0007669"/>
    <property type="project" value="UniProtKB-SubCell"/>
</dbReference>
<keyword evidence="8" id="KW-1185">Reference proteome</keyword>
<feature type="active site" description="Charge relay system" evidence="5">
    <location>
        <position position="90"/>
    </location>
</feature>
<dbReference type="Proteomes" id="UP000283374">
    <property type="component" value="Unassembled WGS sequence"/>
</dbReference>
<dbReference type="Pfam" id="PF13365">
    <property type="entry name" value="Trypsin_2"/>
    <property type="match status" value="1"/>
</dbReference>
<keyword evidence="2 6" id="KW-0645">Protease</keyword>
<protein>
    <recommendedName>
        <fullName evidence="6">Serine protease</fullName>
        <ecNumber evidence="6">3.4.21.-</ecNumber>
    </recommendedName>
</protein>
<feature type="active site" description="Charge relay system" evidence="5">
    <location>
        <position position="120"/>
    </location>
</feature>
<reference evidence="7 8" key="1">
    <citation type="submission" date="2018-08" db="EMBL/GenBank/DDBJ databases">
        <title>Cellulomonas rhizosphaerae sp. nov., a novel actinomycete isolated from soil.</title>
        <authorList>
            <person name="Tian Y."/>
        </authorList>
    </citation>
    <scope>NUCLEOTIDE SEQUENCE [LARGE SCALE GENOMIC DNA]</scope>
    <source>
        <strain evidence="7 8">NEAU-TCZ24</strain>
    </source>
</reference>
<dbReference type="InterPro" id="IPR008256">
    <property type="entry name" value="Peptidase_S1B"/>
</dbReference>
<name>A0A413RM90_9CELL</name>
<feature type="signal peptide" evidence="6">
    <location>
        <begin position="1"/>
        <end position="20"/>
    </location>
</feature>
<evidence type="ECO:0000256" key="6">
    <source>
        <dbReference type="RuleBase" id="RU004296"/>
    </source>
</evidence>
<keyword evidence="4 6" id="KW-0720">Serine protease</keyword>
<evidence type="ECO:0000313" key="7">
    <source>
        <dbReference type="EMBL" id="RHA41587.1"/>
    </source>
</evidence>
<comment type="similarity">
    <text evidence="6">Belongs to the peptidase S1B family.</text>
</comment>
<evidence type="ECO:0000256" key="2">
    <source>
        <dbReference type="ARBA" id="ARBA00022670"/>
    </source>
</evidence>
<sequence>MRVRPGARCSAALALAAVLAGCGVVPGPPPPVPTSVVPPVASATTAADVSPDGFDTAHRIALRLRAVDCDGLATGSGFAIDAHTLVTARHVVDESSSVQVSTYDGHDVVTTTAEIARDADLAIVRTRDALPVAPELADADPAVGDRVTVVGYPLGKELRVTTGHVTRARDDPLHENAAPVLATDAPVEPGSSGSPVLDDDGHVVGVVYAKGQDDTTFFVPVSTLQSMLDDEDAFVPTPGCS</sequence>
<accession>A0A413RM90</accession>
<dbReference type="Gene3D" id="2.40.10.120">
    <property type="match status" value="1"/>
</dbReference>
<proteinExistence type="inferred from homology"/>
<dbReference type="OrthoDB" id="568507at2"/>
<dbReference type="PRINTS" id="PR00839">
    <property type="entry name" value="V8PROTEASE"/>
</dbReference>
<dbReference type="EMBL" id="QWKP01000184">
    <property type="protein sequence ID" value="RHA41587.1"/>
    <property type="molecule type" value="Genomic_DNA"/>
</dbReference>
<dbReference type="EC" id="3.4.21.-" evidence="6"/>
<dbReference type="RefSeq" id="WP_118767022.1">
    <property type="nucleotide sequence ID" value="NZ_QWKP01000184.1"/>
</dbReference>
<dbReference type="SUPFAM" id="SSF50494">
    <property type="entry name" value="Trypsin-like serine proteases"/>
    <property type="match status" value="1"/>
</dbReference>
<comment type="subcellular location">
    <subcellularLocation>
        <location evidence="1">Secreted</location>
    </subcellularLocation>
</comment>
<evidence type="ECO:0000256" key="1">
    <source>
        <dbReference type="ARBA" id="ARBA00004613"/>
    </source>
</evidence>
<evidence type="ECO:0000313" key="8">
    <source>
        <dbReference type="Proteomes" id="UP000283374"/>
    </source>
</evidence>
<keyword evidence="6" id="KW-0732">Signal</keyword>